<reference evidence="2" key="1">
    <citation type="submission" date="2023-04" db="EMBL/GenBank/DDBJ databases">
        <authorList>
            <consortium name="ELIXIR-Norway"/>
        </authorList>
    </citation>
    <scope>NUCLEOTIDE SEQUENCE [LARGE SCALE GENOMIC DNA]</scope>
</reference>
<keyword evidence="3" id="KW-1185">Reference proteome</keyword>
<evidence type="ECO:0000256" key="1">
    <source>
        <dbReference type="SAM" id="MobiDB-lite"/>
    </source>
</evidence>
<name>A0ABN8YU10_RANTA</name>
<dbReference type="Proteomes" id="UP001176941">
    <property type="component" value="Chromosome 21"/>
</dbReference>
<organism evidence="2 3">
    <name type="scientific">Rangifer tarandus platyrhynchus</name>
    <name type="common">Svalbard reindeer</name>
    <dbReference type="NCBI Taxonomy" id="3082113"/>
    <lineage>
        <taxon>Eukaryota</taxon>
        <taxon>Metazoa</taxon>
        <taxon>Chordata</taxon>
        <taxon>Craniata</taxon>
        <taxon>Vertebrata</taxon>
        <taxon>Euteleostomi</taxon>
        <taxon>Mammalia</taxon>
        <taxon>Eutheria</taxon>
        <taxon>Laurasiatheria</taxon>
        <taxon>Artiodactyla</taxon>
        <taxon>Ruminantia</taxon>
        <taxon>Pecora</taxon>
        <taxon>Cervidae</taxon>
        <taxon>Odocoileinae</taxon>
        <taxon>Rangifer</taxon>
    </lineage>
</organism>
<feature type="compositionally biased region" description="Basic residues" evidence="1">
    <location>
        <begin position="93"/>
        <end position="112"/>
    </location>
</feature>
<feature type="compositionally biased region" description="Low complexity" evidence="1">
    <location>
        <begin position="74"/>
        <end position="88"/>
    </location>
</feature>
<gene>
    <name evidence="2" type="ORF">MRATA1EN1_LOCUS12855</name>
</gene>
<dbReference type="EMBL" id="OX459957">
    <property type="protein sequence ID" value="CAI9163893.1"/>
    <property type="molecule type" value="Genomic_DNA"/>
</dbReference>
<protein>
    <submittedName>
        <fullName evidence="2">Uncharacterized protein</fullName>
    </submittedName>
</protein>
<sequence>MSAPAAGRRGRLLGSAIPPGGRRPGAEAPAGPRLELGGSALRRAPAGALGETCGEPGGRPRLRGRGAYSDARRAPTARAGEAAAATAPAPVPRPRRRRRPRRPLAGRTRRPRLPGLGVRRAAPACAEQELRGQREPGTSAAEAEAETRRGGPSATPWPRLESSLRAGRGGGGGGPEPGPGASPAETRAVCAAAGAQRLRDPPEGSSGNLEP</sequence>
<evidence type="ECO:0000313" key="2">
    <source>
        <dbReference type="EMBL" id="CAI9163893.1"/>
    </source>
</evidence>
<evidence type="ECO:0000313" key="3">
    <source>
        <dbReference type="Proteomes" id="UP001176941"/>
    </source>
</evidence>
<feature type="region of interest" description="Disordered" evidence="1">
    <location>
        <begin position="1"/>
        <end position="211"/>
    </location>
</feature>
<accession>A0ABN8YU10</accession>
<proteinExistence type="predicted"/>